<feature type="transmembrane region" description="Helical" evidence="2">
    <location>
        <begin position="59"/>
        <end position="86"/>
    </location>
</feature>
<keyword evidence="2" id="KW-1133">Transmembrane helix</keyword>
<dbReference type="Proteomes" id="UP001458880">
    <property type="component" value="Unassembled WGS sequence"/>
</dbReference>
<comment type="caution">
    <text evidence="3">The sequence shown here is derived from an EMBL/GenBank/DDBJ whole genome shotgun (WGS) entry which is preliminary data.</text>
</comment>
<feature type="region of interest" description="Disordered" evidence="1">
    <location>
        <begin position="798"/>
        <end position="820"/>
    </location>
</feature>
<sequence length="831" mass="91363">MEPSRAREGKYAITEGRIQFTVTDLFPDTTVNALAVSSVASVKGKKREYHGYRYPEKSYLIYVVMKSAILQGLLCILIGSFTASIAKAQLTTSRYNYVIDENLNVTNSYESTLFSKRNILKSINYLNVYATGNAQPRKLKNQTNPVNLSLPSGNSSPPHFTKNKKVVKNTLTLQNVPLYQSKLVGNESNLRNKTVNTVLTMRPKVKYKPHISKPITTGANKSSSSALKKSNNLELIKVNSEGSITAQLPTINTKPLNSRINISKLKNSYKTQSMNKQSIDTLNPEIITYAPDISITNTRPVTSFPSSQNMLLQIRPQIDTYSPEYSINGISSESEGFSGDAIDSNQSNNPLSIPSSQVIIQSLSNNNMGIKDSLQNDCPSFLLHNNVFGPQRQGCSDLNIVINSHLNQNVITEAVPEIVANQVQADESAVDAPTQLASPAADAQPAPVAAPATALETAPSQSTNSGNPSGGLPQLPSLPELSLPDVKGLFDLLGALWRIVSPILGFFTNPYLYLVPAGVSFALGFIKIIGAFKVFIVVPALLLFGYINRDKPPEVAYYKHVHKPIHHNDGWFWNHNTKTWNNVADYKHIQHVFPATEKVRSASSSGQVIKKLTNRLSNISNAEIMTDVRTPPKVKQMIKKNEVRTEHTTEDSHPGVAEPVEEDLDILEDTRKKIHFYKIERLTTTDSGISTWVLLSGQSKTSTTTKAPQLLNKNESIKNTTIVPTSNIGAKPLFKKRPSILNVKLTSTTPKSTSTTRTPTTATMVKSTKFTQLKPTAAPYVENEKNASFIGLSSLQKNKNNPLSNNSSHMVKPNDLNKTLNDSVPETKIIL</sequence>
<dbReference type="AlphaFoldDB" id="A0AAW1L4L1"/>
<feature type="region of interest" description="Disordered" evidence="1">
    <location>
        <begin position="640"/>
        <end position="659"/>
    </location>
</feature>
<evidence type="ECO:0000313" key="4">
    <source>
        <dbReference type="Proteomes" id="UP001458880"/>
    </source>
</evidence>
<dbReference type="EMBL" id="JASPKY010000177">
    <property type="protein sequence ID" value="KAK9727606.1"/>
    <property type="molecule type" value="Genomic_DNA"/>
</dbReference>
<feature type="transmembrane region" description="Helical" evidence="2">
    <location>
        <begin position="521"/>
        <end position="544"/>
    </location>
</feature>
<feature type="compositionally biased region" description="Low complexity" evidence="1">
    <location>
        <begin position="798"/>
        <end position="808"/>
    </location>
</feature>
<evidence type="ECO:0000256" key="1">
    <source>
        <dbReference type="SAM" id="MobiDB-lite"/>
    </source>
</evidence>
<reference evidence="3 4" key="1">
    <citation type="journal article" date="2024" name="BMC Genomics">
        <title>De novo assembly and annotation of Popillia japonica's genome with initial clues to its potential as an invasive pest.</title>
        <authorList>
            <person name="Cucini C."/>
            <person name="Boschi S."/>
            <person name="Funari R."/>
            <person name="Cardaioli E."/>
            <person name="Iannotti N."/>
            <person name="Marturano G."/>
            <person name="Paoli F."/>
            <person name="Bruttini M."/>
            <person name="Carapelli A."/>
            <person name="Frati F."/>
            <person name="Nardi F."/>
        </authorList>
    </citation>
    <scope>NUCLEOTIDE SEQUENCE [LARGE SCALE GENOMIC DNA]</scope>
    <source>
        <strain evidence="3">DMR45628</strain>
    </source>
</reference>
<organism evidence="3 4">
    <name type="scientific">Popillia japonica</name>
    <name type="common">Japanese beetle</name>
    <dbReference type="NCBI Taxonomy" id="7064"/>
    <lineage>
        <taxon>Eukaryota</taxon>
        <taxon>Metazoa</taxon>
        <taxon>Ecdysozoa</taxon>
        <taxon>Arthropoda</taxon>
        <taxon>Hexapoda</taxon>
        <taxon>Insecta</taxon>
        <taxon>Pterygota</taxon>
        <taxon>Neoptera</taxon>
        <taxon>Endopterygota</taxon>
        <taxon>Coleoptera</taxon>
        <taxon>Polyphaga</taxon>
        <taxon>Scarabaeiformia</taxon>
        <taxon>Scarabaeidae</taxon>
        <taxon>Rutelinae</taxon>
        <taxon>Popillia</taxon>
    </lineage>
</organism>
<gene>
    <name evidence="3" type="ORF">QE152_g19063</name>
</gene>
<evidence type="ECO:0000256" key="2">
    <source>
        <dbReference type="SAM" id="Phobius"/>
    </source>
</evidence>
<keyword evidence="2" id="KW-0812">Transmembrane</keyword>
<protein>
    <submittedName>
        <fullName evidence="3">Uncharacterized protein</fullName>
    </submittedName>
</protein>
<feature type="region of interest" description="Disordered" evidence="1">
    <location>
        <begin position="448"/>
        <end position="474"/>
    </location>
</feature>
<accession>A0AAW1L4L1</accession>
<feature type="transmembrane region" description="Helical" evidence="2">
    <location>
        <begin position="495"/>
        <end position="515"/>
    </location>
</feature>
<feature type="compositionally biased region" description="Basic and acidic residues" evidence="1">
    <location>
        <begin position="640"/>
        <end position="653"/>
    </location>
</feature>
<keyword evidence="4" id="KW-1185">Reference proteome</keyword>
<proteinExistence type="predicted"/>
<evidence type="ECO:0000313" key="3">
    <source>
        <dbReference type="EMBL" id="KAK9727606.1"/>
    </source>
</evidence>
<keyword evidence="2" id="KW-0472">Membrane</keyword>
<name>A0AAW1L4L1_POPJA</name>